<sequence length="182" mass="19412">MVCFSVASAGCVARRGCKFTRCPEQGIYANEFKILCKEVERMQFCCDALCNDPGSLRSALGRNLGRHLAAAVNGNVEPGYLLEARGLRRYGSDVLPTAAGLGAPGAAAAGVDGRRPAARLARAARPAPGEPCDAKAPYSTYFSIVAVVYRQIPSGRKIMTIMKPAPLNYHTQVYSNTNNVCV</sequence>
<dbReference type="RefSeq" id="XP_052753589.1">
    <property type="nucleotide sequence ID" value="XM_052897629.1"/>
</dbReference>
<dbReference type="Proteomes" id="UP001652740">
    <property type="component" value="Unplaced"/>
</dbReference>
<gene>
    <name evidence="2" type="primary">LOC128201242</name>
</gene>
<evidence type="ECO:0000313" key="2">
    <source>
        <dbReference type="RefSeq" id="XP_052753589.1"/>
    </source>
</evidence>
<protein>
    <submittedName>
        <fullName evidence="2">Uncharacterized protein LOC128201242</fullName>
    </submittedName>
</protein>
<accession>A0ABM3MQE8</accession>
<proteinExistence type="predicted"/>
<dbReference type="GeneID" id="128201242"/>
<keyword evidence="1" id="KW-1185">Reference proteome</keyword>
<organism evidence="1 2">
    <name type="scientific">Galleria mellonella</name>
    <name type="common">Greater wax moth</name>
    <dbReference type="NCBI Taxonomy" id="7137"/>
    <lineage>
        <taxon>Eukaryota</taxon>
        <taxon>Metazoa</taxon>
        <taxon>Ecdysozoa</taxon>
        <taxon>Arthropoda</taxon>
        <taxon>Hexapoda</taxon>
        <taxon>Insecta</taxon>
        <taxon>Pterygota</taxon>
        <taxon>Neoptera</taxon>
        <taxon>Endopterygota</taxon>
        <taxon>Lepidoptera</taxon>
        <taxon>Glossata</taxon>
        <taxon>Ditrysia</taxon>
        <taxon>Pyraloidea</taxon>
        <taxon>Pyralidae</taxon>
        <taxon>Galleriinae</taxon>
        <taxon>Galleria</taxon>
    </lineage>
</organism>
<reference evidence="2" key="1">
    <citation type="submission" date="2025-08" db="UniProtKB">
        <authorList>
            <consortium name="RefSeq"/>
        </authorList>
    </citation>
    <scope>IDENTIFICATION</scope>
    <source>
        <tissue evidence="2">Whole larvae</tissue>
    </source>
</reference>
<evidence type="ECO:0000313" key="1">
    <source>
        <dbReference type="Proteomes" id="UP001652740"/>
    </source>
</evidence>
<name>A0ABM3MQE8_GALME</name>